<reference evidence="2 3" key="1">
    <citation type="submission" date="2019-02" db="EMBL/GenBank/DDBJ databases">
        <title>Deep-cultivation of Planctomycetes and their phenomic and genomic characterization uncovers novel biology.</title>
        <authorList>
            <person name="Wiegand S."/>
            <person name="Jogler M."/>
            <person name="Boedeker C."/>
            <person name="Pinto D."/>
            <person name="Vollmers J."/>
            <person name="Rivas-Marin E."/>
            <person name="Kohn T."/>
            <person name="Peeters S.H."/>
            <person name="Heuer A."/>
            <person name="Rast P."/>
            <person name="Oberbeckmann S."/>
            <person name="Bunk B."/>
            <person name="Jeske O."/>
            <person name="Meyerdierks A."/>
            <person name="Storesund J.E."/>
            <person name="Kallscheuer N."/>
            <person name="Luecker S."/>
            <person name="Lage O.M."/>
            <person name="Pohl T."/>
            <person name="Merkel B.J."/>
            <person name="Hornburger P."/>
            <person name="Mueller R.-W."/>
            <person name="Bruemmer F."/>
            <person name="Labrenz M."/>
            <person name="Spormann A.M."/>
            <person name="Op den Camp H."/>
            <person name="Overmann J."/>
            <person name="Amann R."/>
            <person name="Jetten M.S.M."/>
            <person name="Mascher T."/>
            <person name="Medema M.H."/>
            <person name="Devos D.P."/>
            <person name="Kaster A.-K."/>
            <person name="Ovreas L."/>
            <person name="Rohde M."/>
            <person name="Galperin M.Y."/>
            <person name="Jogler C."/>
        </authorList>
    </citation>
    <scope>NUCLEOTIDE SEQUENCE [LARGE SCALE GENOMIC DNA]</scope>
    <source>
        <strain evidence="2 3">Q31a</strain>
    </source>
</reference>
<evidence type="ECO:0000313" key="3">
    <source>
        <dbReference type="Proteomes" id="UP000318017"/>
    </source>
</evidence>
<organism evidence="2 3">
    <name type="scientific">Aureliella helgolandensis</name>
    <dbReference type="NCBI Taxonomy" id="2527968"/>
    <lineage>
        <taxon>Bacteria</taxon>
        <taxon>Pseudomonadati</taxon>
        <taxon>Planctomycetota</taxon>
        <taxon>Planctomycetia</taxon>
        <taxon>Pirellulales</taxon>
        <taxon>Pirellulaceae</taxon>
        <taxon>Aureliella</taxon>
    </lineage>
</organism>
<evidence type="ECO:0000313" key="2">
    <source>
        <dbReference type="EMBL" id="QDV24672.1"/>
    </source>
</evidence>
<proteinExistence type="predicted"/>
<keyword evidence="3" id="KW-1185">Reference proteome</keyword>
<dbReference type="Proteomes" id="UP000318017">
    <property type="component" value="Chromosome"/>
</dbReference>
<dbReference type="RefSeq" id="WP_145078618.1">
    <property type="nucleotide sequence ID" value="NZ_CP036298.1"/>
</dbReference>
<accession>A0A518G7W9</accession>
<dbReference type="EMBL" id="CP036298">
    <property type="protein sequence ID" value="QDV24672.1"/>
    <property type="molecule type" value="Genomic_DNA"/>
</dbReference>
<feature type="region of interest" description="Disordered" evidence="1">
    <location>
        <begin position="1"/>
        <end position="21"/>
    </location>
</feature>
<gene>
    <name evidence="2" type="ORF">Q31a_29930</name>
</gene>
<dbReference type="AlphaFoldDB" id="A0A518G7W9"/>
<protein>
    <submittedName>
        <fullName evidence="2">Uncharacterized protein</fullName>
    </submittedName>
</protein>
<name>A0A518G7W9_9BACT</name>
<evidence type="ECO:0000256" key="1">
    <source>
        <dbReference type="SAM" id="MobiDB-lite"/>
    </source>
</evidence>
<dbReference type="KEGG" id="ahel:Q31a_29930"/>
<sequence>MPRDSRAFPNSSSTHRSSDSDFEPALLKLFSPYHAPALEAETSADFAVSSLTTAPKVSLSVSDALPLLMHAAQSNKAWVHDFAEDTLEVSQDLYEVLLAYRRHASLNLAEAS</sequence>
<dbReference type="OrthoDB" id="281881at2"/>